<dbReference type="AlphaFoldDB" id="A0AAN8XB32"/>
<evidence type="ECO:0000313" key="3">
    <source>
        <dbReference type="Proteomes" id="UP001381693"/>
    </source>
</evidence>
<name>A0AAN8XB32_HALRR</name>
<evidence type="ECO:0000256" key="1">
    <source>
        <dbReference type="SAM" id="MobiDB-lite"/>
    </source>
</evidence>
<evidence type="ECO:0000313" key="2">
    <source>
        <dbReference type="EMBL" id="KAK7081031.1"/>
    </source>
</evidence>
<accession>A0AAN8XB32</accession>
<dbReference type="EMBL" id="JAXCGZ010005720">
    <property type="protein sequence ID" value="KAK7081031.1"/>
    <property type="molecule type" value="Genomic_DNA"/>
</dbReference>
<protein>
    <submittedName>
        <fullName evidence="2">Uncharacterized protein</fullName>
    </submittedName>
</protein>
<feature type="region of interest" description="Disordered" evidence="1">
    <location>
        <begin position="143"/>
        <end position="179"/>
    </location>
</feature>
<feature type="region of interest" description="Disordered" evidence="1">
    <location>
        <begin position="23"/>
        <end position="70"/>
    </location>
</feature>
<feature type="compositionally biased region" description="Basic and acidic residues" evidence="1">
    <location>
        <begin position="164"/>
        <end position="179"/>
    </location>
</feature>
<comment type="caution">
    <text evidence="2">The sequence shown here is derived from an EMBL/GenBank/DDBJ whole genome shotgun (WGS) entry which is preliminary data.</text>
</comment>
<keyword evidence="3" id="KW-1185">Reference proteome</keyword>
<gene>
    <name evidence="2" type="ORF">SK128_010687</name>
</gene>
<feature type="compositionally biased region" description="Basic and acidic residues" evidence="1">
    <location>
        <begin position="31"/>
        <end position="47"/>
    </location>
</feature>
<proteinExistence type="predicted"/>
<reference evidence="2 3" key="1">
    <citation type="submission" date="2023-11" db="EMBL/GenBank/DDBJ databases">
        <title>Halocaridina rubra genome assembly.</title>
        <authorList>
            <person name="Smith C."/>
        </authorList>
    </citation>
    <scope>NUCLEOTIDE SEQUENCE [LARGE SCALE GENOMIC DNA]</scope>
    <source>
        <strain evidence="2">EP-1</strain>
        <tissue evidence="2">Whole</tissue>
    </source>
</reference>
<dbReference type="Proteomes" id="UP001381693">
    <property type="component" value="Unassembled WGS sequence"/>
</dbReference>
<organism evidence="2 3">
    <name type="scientific">Halocaridina rubra</name>
    <name type="common">Hawaiian red shrimp</name>
    <dbReference type="NCBI Taxonomy" id="373956"/>
    <lineage>
        <taxon>Eukaryota</taxon>
        <taxon>Metazoa</taxon>
        <taxon>Ecdysozoa</taxon>
        <taxon>Arthropoda</taxon>
        <taxon>Crustacea</taxon>
        <taxon>Multicrustacea</taxon>
        <taxon>Malacostraca</taxon>
        <taxon>Eumalacostraca</taxon>
        <taxon>Eucarida</taxon>
        <taxon>Decapoda</taxon>
        <taxon>Pleocyemata</taxon>
        <taxon>Caridea</taxon>
        <taxon>Atyoidea</taxon>
        <taxon>Atyidae</taxon>
        <taxon>Halocaridina</taxon>
    </lineage>
</organism>
<sequence>MLSIYLLYPHFAAPVCTLPVSEPLQEPHSSTLHEEPSPEEIRSKDSLPSDVPLPSQQSSDPYPFKSHQSGHVLLNQGPEIVSVIYTSTPEESSQIFFLEDLGSGNHLHGNVAVLPPGLDSSTFGNSSQIAIQGDGPEISCFSQDMGSECMDSKDKKAKIKKRKQSDNEEHQRDRKKREADRQKYVRLNKCITETMLKSNNSYLQDENKKLSEKITKLNEELYISQIDRGVALAVNPVNGNSTPEKRIKKTLLINKVENLIYCNDDKNAKIVSLKKELQMLHSEFSILNAKILQQLGIASKNQHSEVIHKTSLENRNVKKESFTVDHQDVNIDEDIRHLINEVNLLTNKSGNKDLEIRNLGLRINETKVKIKCIKDYEGKQEMPNSK</sequence>